<sequence length="188" mass="20198">MTSAEETDFPYAAAEGVQQEIEQETELDDEISSFWEVARVHAGLGKIAVVGGLTVSAGIPPVAWAFGDNQVIADELLALVLAGTKTGTSSALSDFDAEDSPQPVVGELSIILDGRGHPAALIRTTEVEVVAFEDVDAGFAAAEGEDDRSLESWRAEHTTYFLRTLGVDALPEDFQLVTERFELLYPAR</sequence>
<dbReference type="InterPro" id="IPR015947">
    <property type="entry name" value="PUA-like_sf"/>
</dbReference>
<organism evidence="2 3">
    <name type="scientific">Sanguibacter gelidistatuariae</name>
    <dbReference type="NCBI Taxonomy" id="1814289"/>
    <lineage>
        <taxon>Bacteria</taxon>
        <taxon>Bacillati</taxon>
        <taxon>Actinomycetota</taxon>
        <taxon>Actinomycetes</taxon>
        <taxon>Micrococcales</taxon>
        <taxon>Sanguibacteraceae</taxon>
        <taxon>Sanguibacter</taxon>
    </lineage>
</organism>
<accession>A0A1G6W7P0</accession>
<dbReference type="Proteomes" id="UP000199039">
    <property type="component" value="Unassembled WGS sequence"/>
</dbReference>
<evidence type="ECO:0000313" key="2">
    <source>
        <dbReference type="EMBL" id="SDD61818.1"/>
    </source>
</evidence>
<dbReference type="SMART" id="SM01022">
    <property type="entry name" value="ASCH"/>
    <property type="match status" value="1"/>
</dbReference>
<proteinExistence type="predicted"/>
<dbReference type="SUPFAM" id="SSF88697">
    <property type="entry name" value="PUA domain-like"/>
    <property type="match status" value="1"/>
</dbReference>
<dbReference type="OrthoDB" id="9807542at2"/>
<dbReference type="RefSeq" id="WP_093185988.1">
    <property type="nucleotide sequence ID" value="NZ_FMYH01000009.1"/>
</dbReference>
<protein>
    <submittedName>
        <fullName evidence="2">Uncharacterized protein YhfF</fullName>
    </submittedName>
</protein>
<dbReference type="EMBL" id="FMYH01000009">
    <property type="protein sequence ID" value="SDD61818.1"/>
    <property type="molecule type" value="Genomic_DNA"/>
</dbReference>
<reference evidence="2 3" key="1">
    <citation type="submission" date="2016-09" db="EMBL/GenBank/DDBJ databases">
        <authorList>
            <person name="Capua I."/>
            <person name="De Benedictis P."/>
            <person name="Joannis T."/>
            <person name="Lombin L.H."/>
            <person name="Cattoli G."/>
        </authorList>
    </citation>
    <scope>NUCLEOTIDE SEQUENCE [LARGE SCALE GENOMIC DNA]</scope>
    <source>
        <strain evidence="2 3">ISLP-3</strain>
    </source>
</reference>
<evidence type="ECO:0000313" key="3">
    <source>
        <dbReference type="Proteomes" id="UP000199039"/>
    </source>
</evidence>
<keyword evidence="3" id="KW-1185">Reference proteome</keyword>
<dbReference type="InterPro" id="IPR007374">
    <property type="entry name" value="ASCH_domain"/>
</dbReference>
<gene>
    <name evidence="2" type="ORF">SAMN05216410_3578</name>
</gene>
<dbReference type="PANTHER" id="PTHR39203:SF1">
    <property type="entry name" value="CYTOPLASMIC PROTEIN"/>
    <property type="match status" value="1"/>
</dbReference>
<dbReference type="Gene3D" id="3.10.400.10">
    <property type="entry name" value="Sulfate adenylyltransferase"/>
    <property type="match status" value="1"/>
</dbReference>
<dbReference type="AlphaFoldDB" id="A0A1G6W7P0"/>
<feature type="domain" description="ASCH" evidence="1">
    <location>
        <begin position="64"/>
        <end position="185"/>
    </location>
</feature>
<evidence type="ECO:0000259" key="1">
    <source>
        <dbReference type="SMART" id="SM01022"/>
    </source>
</evidence>
<dbReference type="CDD" id="cd06553">
    <property type="entry name" value="ASCH_Ef3133_like"/>
    <property type="match status" value="1"/>
</dbReference>
<dbReference type="STRING" id="1814289.SAMN05216410_3578"/>
<dbReference type="PANTHER" id="PTHR39203">
    <property type="entry name" value="CYTOPLASMIC PROTEIN-RELATED"/>
    <property type="match status" value="1"/>
</dbReference>
<name>A0A1G6W7P0_9MICO</name>
<dbReference type="InterPro" id="IPR009326">
    <property type="entry name" value="DUF984"/>
</dbReference>
<dbReference type="Pfam" id="PF04266">
    <property type="entry name" value="ASCH"/>
    <property type="match status" value="1"/>
</dbReference>